<feature type="compositionally biased region" description="Polar residues" evidence="1">
    <location>
        <begin position="649"/>
        <end position="690"/>
    </location>
</feature>
<feature type="region of interest" description="Disordered" evidence="1">
    <location>
        <begin position="601"/>
        <end position="731"/>
    </location>
</feature>
<feature type="compositionally biased region" description="Basic residues" evidence="1">
    <location>
        <begin position="1085"/>
        <end position="1096"/>
    </location>
</feature>
<feature type="compositionally biased region" description="Low complexity" evidence="1">
    <location>
        <begin position="692"/>
        <end position="705"/>
    </location>
</feature>
<reference evidence="3" key="1">
    <citation type="submission" date="2017-02" db="UniProtKB">
        <authorList>
            <consortium name="WormBaseParasite"/>
        </authorList>
    </citation>
    <scope>IDENTIFICATION</scope>
</reference>
<feature type="compositionally biased region" description="Polar residues" evidence="1">
    <location>
        <begin position="578"/>
        <end position="588"/>
    </location>
</feature>
<evidence type="ECO:0000313" key="3">
    <source>
        <dbReference type="WBParaSite" id="PTRK_0000542000.1"/>
    </source>
</evidence>
<proteinExistence type="predicted"/>
<feature type="compositionally biased region" description="Polar residues" evidence="1">
    <location>
        <begin position="841"/>
        <end position="890"/>
    </location>
</feature>
<organism evidence="2 3">
    <name type="scientific">Parastrongyloides trichosuri</name>
    <name type="common">Possum-specific nematode worm</name>
    <dbReference type="NCBI Taxonomy" id="131310"/>
    <lineage>
        <taxon>Eukaryota</taxon>
        <taxon>Metazoa</taxon>
        <taxon>Ecdysozoa</taxon>
        <taxon>Nematoda</taxon>
        <taxon>Chromadorea</taxon>
        <taxon>Rhabditida</taxon>
        <taxon>Tylenchina</taxon>
        <taxon>Panagrolaimomorpha</taxon>
        <taxon>Strongyloidoidea</taxon>
        <taxon>Strongyloididae</taxon>
        <taxon>Parastrongyloides</taxon>
    </lineage>
</organism>
<feature type="compositionally biased region" description="Polar residues" evidence="1">
    <location>
        <begin position="939"/>
        <end position="951"/>
    </location>
</feature>
<evidence type="ECO:0000256" key="1">
    <source>
        <dbReference type="SAM" id="MobiDB-lite"/>
    </source>
</evidence>
<protein>
    <submittedName>
        <fullName evidence="3">MI domain-containing protein</fullName>
    </submittedName>
</protein>
<feature type="compositionally biased region" description="Low complexity" evidence="1">
    <location>
        <begin position="603"/>
        <end position="614"/>
    </location>
</feature>
<feature type="region of interest" description="Disordered" evidence="1">
    <location>
        <begin position="1077"/>
        <end position="1120"/>
    </location>
</feature>
<feature type="compositionally biased region" description="Polar residues" evidence="1">
    <location>
        <begin position="711"/>
        <end position="731"/>
    </location>
</feature>
<feature type="region of interest" description="Disordered" evidence="1">
    <location>
        <begin position="1"/>
        <end position="41"/>
    </location>
</feature>
<evidence type="ECO:0000313" key="2">
    <source>
        <dbReference type="Proteomes" id="UP000038045"/>
    </source>
</evidence>
<feature type="compositionally biased region" description="Polar residues" evidence="1">
    <location>
        <begin position="1"/>
        <end position="22"/>
    </location>
</feature>
<feature type="region of interest" description="Disordered" evidence="1">
    <location>
        <begin position="560"/>
        <end position="588"/>
    </location>
</feature>
<keyword evidence="2" id="KW-1185">Reference proteome</keyword>
<dbReference type="AlphaFoldDB" id="A0A0N4ZCZ5"/>
<accession>A0A0N4ZCZ5</accession>
<sequence length="1120" mass="124761">MHTNKSQSRAHQQQAPLTLTQNGGEGNRHNNMPTGHPQPTPLLAMTIPPKVPPPYQQNFNTPPPSMHGSGVSGNPRSLHSINNTNISHGMPPPPPPQTNQYIFPPGVHPQQGQNPHHQPTNIAPSIGTNIYQQNPPPTQNMIPIPGFVNSPQGGPPFIGGPMQQGVQIPQPMISFYPPMIQSGMGGPIPNDGYNYNPQQHHVVPQQMVNVIPGSSGQQPTGPPQSIYHQRNNGSFRGPHKGAPQMPPLYGAPAGYYHPIHVNMMVPNNGIPPQMMPGQMNPPQMIPEVKEKTKIFVQRNKDGLLLYGHMTETGLVFSKEPPKEMVHESEPPEHEVIDNYSCVLPNGMEPSTSGGMVQSHHYAGCPNGSMEDYAYSETDSVNVPSDPRQVSHTPVDHVEDQVTSQNESFLNATDDSIGDVNNLSNMLKQSGIQGMDWSTIVEEEKKHDGDNMKCRSEDSCSNHGNSVTSTGEEYVVIINGDDNKGFKKLTKGLLVEILEKNDSKYDCIKTGSGELITNDRQCEPTYFVFYKDKTSMNKALQLNSCIFNNIKLTIKLRTQSPNHFNNTTENKTDNDEGNVNKNQATDGRNNYQDVRMSKDYHGSNRFGNFRNNDNNYQRKQGGHYYDNHHRSGNFVNKESNPRGHGHTDINKLQQRNNQSGYYKNNYNQRHTLPSNSGSYNGDKSCNQQFDFYNNHNKNNFNKQSNSGHMKSETTSVASHYGSNSSLRAPSISGSCHEKLRNSGTYDGDAIIDSWCKERKERAEAGVTGCENKHTPKTEHINDAIIEEKTTTNKVNDNNLEKDVVEEKTVDEKKNNFQKDSSRKNYQSVKSGHYKKDNFQKYGGSQSARFQHNNAQRQNQHSSTVSEQDNTLPPTGNNTSSNSQNVKNNFKSHTLPRRIQQQDSNDLKKRDNVRTFTNSNTKSGYGKGQGKRQEYMKSQIKRNNSQSSSCRSINDTKLTNKSIEDLKCIDTEISQPLSTASSPPSLTEMNIPLNEKKCHDTDEMGSVLSVSSVKSFKSTSSRPPRIQTNIKHNEAISPQMVSPADSNIDDYFSASENTDDIRNKICVGKSNSINNIVKESNVIKTSPSKKNKNAKKKEKKNDKNCPTAALLSKNKFAPLSKE</sequence>
<feature type="compositionally biased region" description="Polar residues" evidence="1">
    <location>
        <begin position="912"/>
        <end position="921"/>
    </location>
</feature>
<dbReference type="WBParaSite" id="PTRK_0000542000.1">
    <property type="protein sequence ID" value="PTRK_0000542000.1"/>
    <property type="gene ID" value="PTRK_0000542000"/>
</dbReference>
<feature type="compositionally biased region" description="Basic and acidic residues" evidence="1">
    <location>
        <begin position="638"/>
        <end position="648"/>
    </location>
</feature>
<feature type="region of interest" description="Disordered" evidence="1">
    <location>
        <begin position="804"/>
        <end position="951"/>
    </location>
</feature>
<dbReference type="Proteomes" id="UP000038045">
    <property type="component" value="Unplaced"/>
</dbReference>
<name>A0A0N4ZCZ5_PARTI</name>
<feature type="compositionally biased region" description="Basic and acidic residues" evidence="1">
    <location>
        <begin position="804"/>
        <end position="821"/>
    </location>
</feature>